<dbReference type="InterPro" id="IPR001216">
    <property type="entry name" value="P-phosphate_BS"/>
</dbReference>
<evidence type="ECO:0000256" key="9">
    <source>
        <dbReference type="ARBA" id="ARBA00023192"/>
    </source>
</evidence>
<dbReference type="InterPro" id="IPR036052">
    <property type="entry name" value="TrpB-like_PALP_sf"/>
</dbReference>
<feature type="binding site" evidence="11">
    <location>
        <begin position="179"/>
        <end position="183"/>
    </location>
    <ligand>
        <name>pyridoxal 5'-phosphate</name>
        <dbReference type="ChEBI" id="CHEBI:597326"/>
    </ligand>
</feature>
<accession>A0A1X3D0E9</accession>
<keyword evidence="7 13" id="KW-0808">Transferase</keyword>
<feature type="binding site" evidence="11">
    <location>
        <position position="267"/>
    </location>
    <ligand>
        <name>pyridoxal 5'-phosphate</name>
        <dbReference type="ChEBI" id="CHEBI:597326"/>
    </ligand>
</feature>
<keyword evidence="6 13" id="KW-0028">Amino-acid biosynthesis</keyword>
<evidence type="ECO:0000256" key="4">
    <source>
        <dbReference type="ARBA" id="ARBA00012681"/>
    </source>
</evidence>
<dbReference type="InterPro" id="IPR005859">
    <property type="entry name" value="CysK"/>
</dbReference>
<dbReference type="OrthoDB" id="9805733at2"/>
<dbReference type="PROSITE" id="PS00901">
    <property type="entry name" value="CYS_SYNTHASE"/>
    <property type="match status" value="1"/>
</dbReference>
<dbReference type="EMBL" id="LR134313">
    <property type="protein sequence ID" value="VEF01784.1"/>
    <property type="molecule type" value="Genomic_DNA"/>
</dbReference>
<dbReference type="Gene3D" id="3.40.50.1100">
    <property type="match status" value="2"/>
</dbReference>
<dbReference type="NCBIfam" id="TIGR01136">
    <property type="entry name" value="cysKM"/>
    <property type="match status" value="1"/>
</dbReference>
<name>A0A1X3D0E9_9NEIS</name>
<evidence type="ECO:0000256" key="13">
    <source>
        <dbReference type="RuleBase" id="RU003985"/>
    </source>
</evidence>
<feature type="domain" description="Tryptophan synthase beta chain-like PALP" evidence="14">
    <location>
        <begin position="7"/>
        <end position="293"/>
    </location>
</feature>
<evidence type="ECO:0000256" key="2">
    <source>
        <dbReference type="ARBA" id="ARBA00004962"/>
    </source>
</evidence>
<dbReference type="Pfam" id="PF00291">
    <property type="entry name" value="PALP"/>
    <property type="match status" value="1"/>
</dbReference>
<dbReference type="GO" id="GO:0005737">
    <property type="term" value="C:cytoplasm"/>
    <property type="evidence" value="ECO:0007669"/>
    <property type="project" value="UniProtKB-ARBA"/>
</dbReference>
<dbReference type="InterPro" id="IPR005856">
    <property type="entry name" value="Cys_synth"/>
</dbReference>
<dbReference type="AlphaFoldDB" id="A0A1X3D0E9"/>
<comment type="catalytic activity">
    <reaction evidence="10 13">
        <text>O-acetyl-L-serine + hydrogen sulfide = L-cysteine + acetate</text>
        <dbReference type="Rhea" id="RHEA:14829"/>
        <dbReference type="ChEBI" id="CHEBI:29919"/>
        <dbReference type="ChEBI" id="CHEBI:30089"/>
        <dbReference type="ChEBI" id="CHEBI:35235"/>
        <dbReference type="ChEBI" id="CHEBI:58340"/>
        <dbReference type="EC" id="2.5.1.47"/>
    </reaction>
</comment>
<dbReference type="PRINTS" id="PR00081">
    <property type="entry name" value="GDHRDH"/>
</dbReference>
<dbReference type="InterPro" id="IPR001926">
    <property type="entry name" value="TrpB-like_PALP"/>
</dbReference>
<proteinExistence type="inferred from homology"/>
<dbReference type="SUPFAM" id="SSF53686">
    <property type="entry name" value="Tryptophan synthase beta subunit-like PLP-dependent enzymes"/>
    <property type="match status" value="1"/>
</dbReference>
<evidence type="ECO:0000256" key="12">
    <source>
        <dbReference type="PIRSR" id="PIRSR605856-51"/>
    </source>
</evidence>
<gene>
    <name evidence="15" type="primary">cysK</name>
    <name evidence="15" type="ORF">NCTC10296_01459</name>
</gene>
<evidence type="ECO:0000256" key="6">
    <source>
        <dbReference type="ARBA" id="ARBA00022605"/>
    </source>
</evidence>
<dbReference type="STRING" id="493.BWD07_01410"/>
<dbReference type="FunFam" id="3.40.50.1100:FF:000002">
    <property type="entry name" value="Cysteine synthase"/>
    <property type="match status" value="1"/>
</dbReference>
<evidence type="ECO:0000256" key="5">
    <source>
        <dbReference type="ARBA" id="ARBA00019371"/>
    </source>
</evidence>
<dbReference type="CDD" id="cd01561">
    <property type="entry name" value="CBS_like"/>
    <property type="match status" value="1"/>
</dbReference>
<evidence type="ECO:0000256" key="11">
    <source>
        <dbReference type="PIRSR" id="PIRSR605856-50"/>
    </source>
</evidence>
<comment type="similarity">
    <text evidence="3 13">Belongs to the cysteine synthase/cystathionine beta-synthase family.</text>
</comment>
<evidence type="ECO:0000256" key="1">
    <source>
        <dbReference type="ARBA" id="ARBA00001933"/>
    </source>
</evidence>
<dbReference type="KEGG" id="nci:NCTC10296_01459"/>
<evidence type="ECO:0000259" key="14">
    <source>
        <dbReference type="Pfam" id="PF00291"/>
    </source>
</evidence>
<feature type="binding site" evidence="11">
    <location>
        <position position="74"/>
    </location>
    <ligand>
        <name>pyridoxal 5'-phosphate</name>
        <dbReference type="ChEBI" id="CHEBI:597326"/>
    </ligand>
</feature>
<sequence>MNIANSITDLIGNTPLIELNRLSKDLPGRVVAKLEFFNPGSSVKDRIAAAMIDAAEKSGKINANTIIVEPTSGNTGIGLAMVCAARGYKLVITMPESMSKERRMLLRAFGAELVLTPAAEGMGGAIAKAQELVDSNPDVYFMPQQFENAANPEVHRKTTAEEIWRDTDGQVDIFVAGVGTGGTVTGVGEVLKERKPSVEVYAVEPEASPVLSGGQKGPHPIQGIGAGFVPGILNTGVYNGVIQVPNDAAFTTARAVAEKEGILVGISSGAAVWSALQLAAKPENKDKLIVVLIPSYGERYLSTPLFADLV</sequence>
<dbReference type="GO" id="GO:0004124">
    <property type="term" value="F:cysteine synthase activity"/>
    <property type="evidence" value="ECO:0007669"/>
    <property type="project" value="UniProtKB-UniRule"/>
</dbReference>
<dbReference type="PANTHER" id="PTHR10314">
    <property type="entry name" value="CYSTATHIONINE BETA-SYNTHASE"/>
    <property type="match status" value="1"/>
</dbReference>
<keyword evidence="9 13" id="KW-0198">Cysteine biosynthesis</keyword>
<protein>
    <recommendedName>
        <fullName evidence="5 13">Cysteine synthase</fullName>
        <ecNumber evidence="4 13">2.5.1.47</ecNumber>
    </recommendedName>
</protein>
<evidence type="ECO:0000256" key="8">
    <source>
        <dbReference type="ARBA" id="ARBA00022898"/>
    </source>
</evidence>
<dbReference type="FunFam" id="3.40.50.1100:FF:000067">
    <property type="entry name" value="Cysteine synthase"/>
    <property type="match status" value="1"/>
</dbReference>
<evidence type="ECO:0000256" key="10">
    <source>
        <dbReference type="ARBA" id="ARBA00047931"/>
    </source>
</evidence>
<keyword evidence="16" id="KW-1185">Reference proteome</keyword>
<keyword evidence="8 11" id="KW-0663">Pyridoxal phosphate</keyword>
<dbReference type="InterPro" id="IPR050214">
    <property type="entry name" value="Cys_Synth/Cystath_Beta-Synth"/>
</dbReference>
<comment type="pathway">
    <text evidence="2">Amino-acid biosynthesis; L-cysteine biosynthesis; L-cysteine from L-serine: step 2/2.</text>
</comment>
<dbReference type="InterPro" id="IPR002347">
    <property type="entry name" value="SDR_fam"/>
</dbReference>
<dbReference type="UniPathway" id="UPA00136">
    <property type="reaction ID" value="UER00200"/>
</dbReference>
<evidence type="ECO:0000313" key="16">
    <source>
        <dbReference type="Proteomes" id="UP000279284"/>
    </source>
</evidence>
<evidence type="ECO:0000256" key="7">
    <source>
        <dbReference type="ARBA" id="ARBA00022679"/>
    </source>
</evidence>
<dbReference type="EC" id="2.5.1.47" evidence="4 13"/>
<dbReference type="GO" id="GO:0006535">
    <property type="term" value="P:cysteine biosynthetic process from serine"/>
    <property type="evidence" value="ECO:0007669"/>
    <property type="project" value="UniProtKB-UniRule"/>
</dbReference>
<reference evidence="15 16" key="1">
    <citation type="submission" date="2018-12" db="EMBL/GenBank/DDBJ databases">
        <authorList>
            <consortium name="Pathogen Informatics"/>
        </authorList>
    </citation>
    <scope>NUCLEOTIDE SEQUENCE [LARGE SCALE GENOMIC DNA]</scope>
    <source>
        <strain evidence="15 16">NCTC10296</strain>
    </source>
</reference>
<dbReference type="Proteomes" id="UP000279284">
    <property type="component" value="Chromosome"/>
</dbReference>
<dbReference type="RefSeq" id="WP_085415590.1">
    <property type="nucleotide sequence ID" value="NZ_CAUJPY010000001.1"/>
</dbReference>
<comment type="cofactor">
    <cofactor evidence="1 11 13">
        <name>pyridoxal 5'-phosphate</name>
        <dbReference type="ChEBI" id="CHEBI:597326"/>
    </cofactor>
</comment>
<evidence type="ECO:0000256" key="3">
    <source>
        <dbReference type="ARBA" id="ARBA00007103"/>
    </source>
</evidence>
<evidence type="ECO:0000313" key="15">
    <source>
        <dbReference type="EMBL" id="VEF01784.1"/>
    </source>
</evidence>
<feature type="modified residue" description="N6-(pyridoxal phosphate)lysine" evidence="12">
    <location>
        <position position="44"/>
    </location>
</feature>
<dbReference type="NCBIfam" id="TIGR01139">
    <property type="entry name" value="cysK"/>
    <property type="match status" value="1"/>
</dbReference>
<organism evidence="15 16">
    <name type="scientific">Neisseria canis</name>
    <dbReference type="NCBI Taxonomy" id="493"/>
    <lineage>
        <taxon>Bacteria</taxon>
        <taxon>Pseudomonadati</taxon>
        <taxon>Pseudomonadota</taxon>
        <taxon>Betaproteobacteria</taxon>
        <taxon>Neisseriales</taxon>
        <taxon>Neisseriaceae</taxon>
        <taxon>Neisseria</taxon>
    </lineage>
</organism>